<evidence type="ECO:0000313" key="3">
    <source>
        <dbReference type="Proteomes" id="UP000807825"/>
    </source>
</evidence>
<feature type="region of interest" description="Disordered" evidence="1">
    <location>
        <begin position="1"/>
        <end position="129"/>
    </location>
</feature>
<sequence>MPQQPLRPGQYSPSQPSPGPGQATADDLPAGAVRIMTTTPDGTTVQYYPPAGEPDSEGVARPQRQRRPTAAKPVRQRQVQQPTEETSAAQTQQGTSPIAMPKPMEMPKQDPRYGWGAAVDKAPSAPPTR</sequence>
<comment type="caution">
    <text evidence="2">The sequence shown here is derived from an EMBL/GenBank/DDBJ whole genome shotgun (WGS) entry which is preliminary data.</text>
</comment>
<dbReference type="Proteomes" id="UP000807825">
    <property type="component" value="Unassembled WGS sequence"/>
</dbReference>
<accession>A0A9D6V1V7</accession>
<protein>
    <submittedName>
        <fullName evidence="2">Uncharacterized protein</fullName>
    </submittedName>
</protein>
<evidence type="ECO:0000313" key="2">
    <source>
        <dbReference type="EMBL" id="MBI5249979.1"/>
    </source>
</evidence>
<proteinExistence type="predicted"/>
<feature type="compositionally biased region" description="Polar residues" evidence="1">
    <location>
        <begin position="36"/>
        <end position="46"/>
    </location>
</feature>
<dbReference type="EMBL" id="JACRDE010000294">
    <property type="protein sequence ID" value="MBI5249979.1"/>
    <property type="molecule type" value="Genomic_DNA"/>
</dbReference>
<organism evidence="2 3">
    <name type="scientific">Desulfomonile tiedjei</name>
    <dbReference type="NCBI Taxonomy" id="2358"/>
    <lineage>
        <taxon>Bacteria</taxon>
        <taxon>Pseudomonadati</taxon>
        <taxon>Thermodesulfobacteriota</taxon>
        <taxon>Desulfomonilia</taxon>
        <taxon>Desulfomonilales</taxon>
        <taxon>Desulfomonilaceae</taxon>
        <taxon>Desulfomonile</taxon>
    </lineage>
</organism>
<feature type="compositionally biased region" description="Polar residues" evidence="1">
    <location>
        <begin position="77"/>
        <end position="96"/>
    </location>
</feature>
<gene>
    <name evidence="2" type="ORF">HY912_10840</name>
</gene>
<name>A0A9D6V1V7_9BACT</name>
<evidence type="ECO:0000256" key="1">
    <source>
        <dbReference type="SAM" id="MobiDB-lite"/>
    </source>
</evidence>
<reference evidence="2" key="1">
    <citation type="submission" date="2020-07" db="EMBL/GenBank/DDBJ databases">
        <title>Huge and variable diversity of episymbiotic CPR bacteria and DPANN archaea in groundwater ecosystems.</title>
        <authorList>
            <person name="He C.Y."/>
            <person name="Keren R."/>
            <person name="Whittaker M."/>
            <person name="Farag I.F."/>
            <person name="Doudna J."/>
            <person name="Cate J.H.D."/>
            <person name="Banfield J.F."/>
        </authorList>
    </citation>
    <scope>NUCLEOTIDE SEQUENCE</scope>
    <source>
        <strain evidence="2">NC_groundwater_1664_Pr3_B-0.1um_52_9</strain>
    </source>
</reference>
<dbReference type="AlphaFoldDB" id="A0A9D6V1V7"/>